<gene>
    <name evidence="3" type="ORF">MSTO_55350</name>
</gene>
<feature type="region of interest" description="Disordered" evidence="1">
    <location>
        <begin position="84"/>
        <end position="119"/>
    </location>
</feature>
<proteinExistence type="predicted"/>
<evidence type="ECO:0000313" key="4">
    <source>
        <dbReference type="Proteomes" id="UP000467130"/>
    </source>
</evidence>
<evidence type="ECO:0000256" key="2">
    <source>
        <dbReference type="SAM" id="Phobius"/>
    </source>
</evidence>
<accession>A0A7I7QGR4</accession>
<protein>
    <recommendedName>
        <fullName evidence="5">Transmembrane protein</fullName>
    </recommendedName>
</protein>
<feature type="transmembrane region" description="Helical" evidence="2">
    <location>
        <begin position="54"/>
        <end position="81"/>
    </location>
</feature>
<keyword evidence="2" id="KW-1133">Transmembrane helix</keyword>
<sequence length="119" mass="12389">MTLIERATKSANSVADQTVSTVSQIGTAIAEGVVVTTRDIRAGMREGHIRPRTAVVAAAVGLIAVVEWPVLLAAGGVAVLAGKLKKRSPEAESESQSELEVDTVIDAETEPELEPSSPE</sequence>
<organism evidence="3 4">
    <name type="scientific">Mycobacterium stomatepiae</name>
    <dbReference type="NCBI Taxonomy" id="470076"/>
    <lineage>
        <taxon>Bacteria</taxon>
        <taxon>Bacillati</taxon>
        <taxon>Actinomycetota</taxon>
        <taxon>Actinomycetes</taxon>
        <taxon>Mycobacteriales</taxon>
        <taxon>Mycobacteriaceae</taxon>
        <taxon>Mycobacterium</taxon>
        <taxon>Mycobacterium simiae complex</taxon>
    </lineage>
</organism>
<dbReference type="KEGG" id="msto:MSTO_55350"/>
<evidence type="ECO:0008006" key="5">
    <source>
        <dbReference type="Google" id="ProtNLM"/>
    </source>
</evidence>
<dbReference type="EMBL" id="AP022587">
    <property type="protein sequence ID" value="BBY25330.1"/>
    <property type="molecule type" value="Genomic_DNA"/>
</dbReference>
<keyword evidence="2" id="KW-0812">Transmembrane</keyword>
<feature type="compositionally biased region" description="Acidic residues" evidence="1">
    <location>
        <begin position="91"/>
        <end position="113"/>
    </location>
</feature>
<keyword evidence="2" id="KW-0472">Membrane</keyword>
<dbReference type="RefSeq" id="WP_163793463.1">
    <property type="nucleotide sequence ID" value="NZ_AP022587.1"/>
</dbReference>
<evidence type="ECO:0000256" key="1">
    <source>
        <dbReference type="SAM" id="MobiDB-lite"/>
    </source>
</evidence>
<name>A0A7I7QGR4_9MYCO</name>
<keyword evidence="4" id="KW-1185">Reference proteome</keyword>
<evidence type="ECO:0000313" key="3">
    <source>
        <dbReference type="EMBL" id="BBY25330.1"/>
    </source>
</evidence>
<dbReference type="Proteomes" id="UP000467130">
    <property type="component" value="Chromosome"/>
</dbReference>
<dbReference type="AlphaFoldDB" id="A0A7I7QGR4"/>
<reference evidence="3 4" key="1">
    <citation type="journal article" date="2019" name="Emerg. Microbes Infect.">
        <title>Comprehensive subspecies identification of 175 nontuberculous mycobacteria species based on 7547 genomic profiles.</title>
        <authorList>
            <person name="Matsumoto Y."/>
            <person name="Kinjo T."/>
            <person name="Motooka D."/>
            <person name="Nabeya D."/>
            <person name="Jung N."/>
            <person name="Uechi K."/>
            <person name="Horii T."/>
            <person name="Iida T."/>
            <person name="Fujita J."/>
            <person name="Nakamura S."/>
        </authorList>
    </citation>
    <scope>NUCLEOTIDE SEQUENCE [LARGE SCALE GENOMIC DNA]</scope>
    <source>
        <strain evidence="3 4">JCM 17783</strain>
    </source>
</reference>